<dbReference type="EMBL" id="JAFIMR010000022">
    <property type="protein sequence ID" value="KAI1865120.1"/>
    <property type="molecule type" value="Genomic_DNA"/>
</dbReference>
<reference evidence="1" key="1">
    <citation type="submission" date="2021-03" db="EMBL/GenBank/DDBJ databases">
        <title>Revisited historic fungal species revealed as producer of novel bioactive compounds through whole genome sequencing and comparative genomics.</title>
        <authorList>
            <person name="Vignolle G.A."/>
            <person name="Hochenegger N."/>
            <person name="Mach R.L."/>
            <person name="Mach-Aigner A.R."/>
            <person name="Javad Rahimi M."/>
            <person name="Salim K.A."/>
            <person name="Chan C.M."/>
            <person name="Lim L.B.L."/>
            <person name="Cai F."/>
            <person name="Druzhinina I.S."/>
            <person name="U'Ren J.M."/>
            <person name="Derntl C."/>
        </authorList>
    </citation>
    <scope>NUCLEOTIDE SEQUENCE</scope>
    <source>
        <strain evidence="1">TUCIM 5799</strain>
    </source>
</reference>
<accession>A0A9P9WIB9</accession>
<evidence type="ECO:0008006" key="3">
    <source>
        <dbReference type="Google" id="ProtNLM"/>
    </source>
</evidence>
<proteinExistence type="predicted"/>
<evidence type="ECO:0000313" key="1">
    <source>
        <dbReference type="EMBL" id="KAI1865120.1"/>
    </source>
</evidence>
<comment type="caution">
    <text evidence="1">The sequence shown here is derived from an EMBL/GenBank/DDBJ whole genome shotgun (WGS) entry which is preliminary data.</text>
</comment>
<gene>
    <name evidence="1" type="ORF">JX265_008167</name>
</gene>
<keyword evidence="2" id="KW-1185">Reference proteome</keyword>
<organism evidence="1 2">
    <name type="scientific">Neoarthrinium moseri</name>
    <dbReference type="NCBI Taxonomy" id="1658444"/>
    <lineage>
        <taxon>Eukaryota</taxon>
        <taxon>Fungi</taxon>
        <taxon>Dikarya</taxon>
        <taxon>Ascomycota</taxon>
        <taxon>Pezizomycotina</taxon>
        <taxon>Sordariomycetes</taxon>
        <taxon>Xylariomycetidae</taxon>
        <taxon>Amphisphaeriales</taxon>
        <taxon>Apiosporaceae</taxon>
        <taxon>Neoarthrinium</taxon>
    </lineage>
</organism>
<sequence length="270" mass="30383">MKTFRGAAHVVQLLETTADQDPLKKENVPDATKLPANRWIYTMASPGGPMEWLENGTLAGFMERAQKKGHPLPNRILWRLFMCLVRMCIAFAWPDAHDESKVELEDPRDEVPRSICYNPDIGSGNLVFGPFVPDDINLEHRLTPVLKMIDLGLVERRDTPHKKAWSKLVSMSIRLIGEQMFMINGVGRGADPDPTLDSDLEKIVSWCMSSSEDDRPQLLELAIWVSNAVKGRDAAWYREQMPGPANDGEEDESILNLVHELIINANTAPE</sequence>
<protein>
    <recommendedName>
        <fullName evidence="3">Protein kinase domain-containing protein</fullName>
    </recommendedName>
</protein>
<dbReference type="Proteomes" id="UP000829685">
    <property type="component" value="Unassembled WGS sequence"/>
</dbReference>
<evidence type="ECO:0000313" key="2">
    <source>
        <dbReference type="Proteomes" id="UP000829685"/>
    </source>
</evidence>
<dbReference type="AlphaFoldDB" id="A0A9P9WIB9"/>
<name>A0A9P9WIB9_9PEZI</name>